<comment type="similarity">
    <text evidence="1 9">Belongs to the phage and mitochondrial RNA polymerase family.</text>
</comment>
<gene>
    <name evidence="12" type="ORF">SmJEL517_g03911</name>
</gene>
<dbReference type="FunFam" id="1.10.287.280:FF:000001">
    <property type="entry name" value="DNA-directed RNA polymerase"/>
    <property type="match status" value="1"/>
</dbReference>
<evidence type="ECO:0000256" key="7">
    <source>
        <dbReference type="ARBA" id="ARBA00023163"/>
    </source>
</evidence>
<feature type="region of interest" description="Disordered" evidence="10">
    <location>
        <begin position="1123"/>
        <end position="1145"/>
    </location>
</feature>
<dbReference type="GO" id="GO:0001018">
    <property type="term" value="F:mitochondrial promoter sequence-specific DNA binding"/>
    <property type="evidence" value="ECO:0007669"/>
    <property type="project" value="TreeGrafter"/>
</dbReference>
<evidence type="ECO:0000256" key="10">
    <source>
        <dbReference type="SAM" id="MobiDB-lite"/>
    </source>
</evidence>
<organism evidence="12 13">
    <name type="scientific">Synchytrium microbalum</name>
    <dbReference type="NCBI Taxonomy" id="1806994"/>
    <lineage>
        <taxon>Eukaryota</taxon>
        <taxon>Fungi</taxon>
        <taxon>Fungi incertae sedis</taxon>
        <taxon>Chytridiomycota</taxon>
        <taxon>Chytridiomycota incertae sedis</taxon>
        <taxon>Chytridiomycetes</taxon>
        <taxon>Synchytriales</taxon>
        <taxon>Synchytriaceae</taxon>
        <taxon>Synchytrium</taxon>
    </lineage>
</organism>
<dbReference type="PANTHER" id="PTHR10102:SF0">
    <property type="entry name" value="DNA-DIRECTED RNA POLYMERASE, MITOCHONDRIAL"/>
    <property type="match status" value="1"/>
</dbReference>
<dbReference type="GO" id="GO:0006390">
    <property type="term" value="P:mitochondrial transcription"/>
    <property type="evidence" value="ECO:0007669"/>
    <property type="project" value="TreeGrafter"/>
</dbReference>
<dbReference type="STRING" id="1806994.A0A507C547"/>
<keyword evidence="4 9" id="KW-0808">Transferase</keyword>
<comment type="function">
    <text evidence="9">DNA-dependent RNA polymerase catalyzes the transcription of DNA into RNA using the four ribonucleoside triphosphates as substrates.</text>
</comment>
<dbReference type="Gene3D" id="1.10.1320.10">
    <property type="entry name" value="DNA-directed RNA polymerase, N-terminal domain"/>
    <property type="match status" value="1"/>
</dbReference>
<comment type="caution">
    <text evidence="12">The sequence shown here is derived from an EMBL/GenBank/DDBJ whole genome shotgun (WGS) entry which is preliminary data.</text>
</comment>
<dbReference type="PROSITE" id="PS00900">
    <property type="entry name" value="RNA_POL_PHAGE_1"/>
    <property type="match status" value="1"/>
</dbReference>
<dbReference type="GO" id="GO:0003899">
    <property type="term" value="F:DNA-directed RNA polymerase activity"/>
    <property type="evidence" value="ECO:0007669"/>
    <property type="project" value="UniProtKB-EC"/>
</dbReference>
<evidence type="ECO:0000256" key="2">
    <source>
        <dbReference type="ARBA" id="ARBA00012418"/>
    </source>
</evidence>
<dbReference type="InterPro" id="IPR043502">
    <property type="entry name" value="DNA/RNA_pol_sf"/>
</dbReference>
<dbReference type="RefSeq" id="XP_031024178.1">
    <property type="nucleotide sequence ID" value="XM_031169839.1"/>
</dbReference>
<dbReference type="InterPro" id="IPR002092">
    <property type="entry name" value="DNA-dir_Rpol_phage-type"/>
</dbReference>
<dbReference type="InterPro" id="IPR037159">
    <property type="entry name" value="RNA_POL_N_sf"/>
</dbReference>
<dbReference type="PANTHER" id="PTHR10102">
    <property type="entry name" value="DNA-DIRECTED RNA POLYMERASE, MITOCHONDRIAL"/>
    <property type="match status" value="1"/>
</dbReference>
<accession>A0A507C547</accession>
<dbReference type="EC" id="2.7.7.6" evidence="2 9"/>
<dbReference type="EMBL" id="QEAO01000023">
    <property type="protein sequence ID" value="TPX33106.1"/>
    <property type="molecule type" value="Genomic_DNA"/>
</dbReference>
<dbReference type="Gene3D" id="1.10.287.280">
    <property type="match status" value="1"/>
</dbReference>
<proteinExistence type="inferred from homology"/>
<dbReference type="Gene3D" id="1.10.150.20">
    <property type="entry name" value="5' to 3' exonuclease, C-terminal subdomain"/>
    <property type="match status" value="1"/>
</dbReference>
<evidence type="ECO:0000313" key="12">
    <source>
        <dbReference type="EMBL" id="TPX33106.1"/>
    </source>
</evidence>
<evidence type="ECO:0000256" key="8">
    <source>
        <dbReference type="ARBA" id="ARBA00048552"/>
    </source>
</evidence>
<evidence type="ECO:0000256" key="4">
    <source>
        <dbReference type="ARBA" id="ARBA00022679"/>
    </source>
</evidence>
<evidence type="ECO:0000313" key="13">
    <source>
        <dbReference type="Proteomes" id="UP000319731"/>
    </source>
</evidence>
<dbReference type="GO" id="GO:0034245">
    <property type="term" value="C:mitochondrial DNA-directed RNA polymerase complex"/>
    <property type="evidence" value="ECO:0007669"/>
    <property type="project" value="TreeGrafter"/>
</dbReference>
<evidence type="ECO:0000256" key="1">
    <source>
        <dbReference type="ARBA" id="ARBA00009493"/>
    </source>
</evidence>
<keyword evidence="13" id="KW-1185">Reference proteome</keyword>
<dbReference type="Proteomes" id="UP000319731">
    <property type="component" value="Unassembled WGS sequence"/>
</dbReference>
<feature type="domain" description="DNA-directed RNA polymerase N-terminal" evidence="11">
    <location>
        <begin position="341"/>
        <end position="664"/>
    </location>
</feature>
<dbReference type="OrthoDB" id="276422at2759"/>
<dbReference type="PROSITE" id="PS00489">
    <property type="entry name" value="RNA_POL_PHAGE_2"/>
    <property type="match status" value="1"/>
</dbReference>
<dbReference type="InterPro" id="IPR029262">
    <property type="entry name" value="RPOL_N"/>
</dbReference>
<evidence type="ECO:0000256" key="5">
    <source>
        <dbReference type="ARBA" id="ARBA00022695"/>
    </source>
</evidence>
<dbReference type="GeneID" id="42005136"/>
<dbReference type="SUPFAM" id="SSF56672">
    <property type="entry name" value="DNA/RNA polymerases"/>
    <property type="match status" value="1"/>
</dbReference>
<evidence type="ECO:0000256" key="6">
    <source>
        <dbReference type="ARBA" id="ARBA00022946"/>
    </source>
</evidence>
<name>A0A507C547_9FUNG</name>
<keyword evidence="7 9" id="KW-0804">Transcription</keyword>
<comment type="catalytic activity">
    <reaction evidence="8 9">
        <text>RNA(n) + a ribonucleoside 5'-triphosphate = RNA(n+1) + diphosphate</text>
        <dbReference type="Rhea" id="RHEA:21248"/>
        <dbReference type="Rhea" id="RHEA-COMP:14527"/>
        <dbReference type="Rhea" id="RHEA-COMP:17342"/>
        <dbReference type="ChEBI" id="CHEBI:33019"/>
        <dbReference type="ChEBI" id="CHEBI:61557"/>
        <dbReference type="ChEBI" id="CHEBI:140395"/>
        <dbReference type="EC" id="2.7.7.6"/>
    </reaction>
</comment>
<evidence type="ECO:0000256" key="3">
    <source>
        <dbReference type="ARBA" id="ARBA00022478"/>
    </source>
</evidence>
<dbReference type="InterPro" id="IPR024075">
    <property type="entry name" value="DNA-dir_RNA_pol_helix_hairp_sf"/>
</dbReference>
<dbReference type="Pfam" id="PF00940">
    <property type="entry name" value="RNA_pol"/>
    <property type="match status" value="1"/>
</dbReference>
<dbReference type="SMART" id="SM01311">
    <property type="entry name" value="RPOL_N"/>
    <property type="match status" value="1"/>
</dbReference>
<keyword evidence="5 9" id="KW-0548">Nucleotidyltransferase</keyword>
<dbReference type="Gene3D" id="1.10.287.260">
    <property type="match status" value="1"/>
</dbReference>
<protein>
    <recommendedName>
        <fullName evidence="2 9">DNA-directed RNA polymerase</fullName>
        <ecNumber evidence="2 9">2.7.7.6</ecNumber>
    </recommendedName>
</protein>
<keyword evidence="3 9" id="KW-0240">DNA-directed RNA polymerase</keyword>
<evidence type="ECO:0000259" key="11">
    <source>
        <dbReference type="SMART" id="SM01311"/>
    </source>
</evidence>
<evidence type="ECO:0000256" key="9">
    <source>
        <dbReference type="RuleBase" id="RU003805"/>
    </source>
</evidence>
<keyword evidence="6" id="KW-0809">Transit peptide</keyword>
<dbReference type="InterPro" id="IPR046950">
    <property type="entry name" value="DNA-dir_Rpol_C_phage-type"/>
</dbReference>
<dbReference type="Pfam" id="PF14700">
    <property type="entry name" value="RPOL_N"/>
    <property type="match status" value="1"/>
</dbReference>
<sequence length="1335" mass="148173">MHRSLQTLRTYHKVRRRLATPPQLDAIQPCNRPLNRGMASISMVEGLTSTSNTHLPARPSPLSLTEYNDIPSDLFPSSYIKLPQSPPSPWLETQLDGPRMMTYYDVEEQLATIRVVLHRDPIRAEQMFLMMWYEPKIRDLIKLRLNTPILNAILEAYVNKGNTLKVAQWEHSIANRTYGPGCDTTTYAILVGWHLSRGMVDHAIATIQEAEAQGTSVEVLRRDSRFTDPSRRTALEALLRQIGKVVDGYSQADSLLLSALEKEGLDREIAEEFATEFETVNEEEEELDLAVAWSTSQVAIASTATPATKAEARSRPSGLLYLQSVLEHVPATDASPEVLANAQVVLEGATVEAAIKELQTLAESQPSVFALSSQPYHLIWSWTRDLANQIGAELRAIESDTTASTKFATEHSFVSLINPQAAALIAISCAVEPGRRSRDDMDAVGGDNSSTRFARLSIEIGKACEREYNLQQASKSANRRWLKAELKINALQTSGRLYEMQIKRIKKHMDAFDVDKKERDWDPIWPDTVRVKVGAFLAGLLLKVAKVPVVDEANADSPPKMVPAFEHYVGHSVGSRAIGFFRPSEALRNVEHVPVVLSPALLPMLSPPRAWIGRNTGGYLTSKTPLVRIFLCPEHQEYIKAAEQVDEDGGHLKILMKGLDVLGQTPWRVNERVLDVVSQIWKDDKNAVAGLPAIGPKSPQPAKPSEEAIKGDPSLLKTYLQESKLWQNEATSLYSQRCSEAYKIEIAKAFVGHTVYFPHNVDFRGRAYPIPPHLNHMGNDLCRGIMEFAEAKPLGKRGLEWLKIQVATLAGASKVSFEDRIQFTEDIMKEVYDSADQPLTGNKWWMKSDEPLQLLATCLELAAAMRYEPSPELYPSRLPIHQDGTCNGLQHYAALGGDKDGAKNVNLIPSDKPQDVYSGVANLVAKAVETHAVAYKRQQDELAQGRDPGNECKVVFNGHLIDPPIEASWMQGRVTRSLVKQTVMTESYGVTFIGAREQVASRLKESREENNFTPKQIASISKYIARLIFNSLGELFAGAKAIQEWLNITAALVCKSIPETHVPPDAIEDAKILGRLGIVTPQAAGISFSQILRDNSGAKTTLSLVKADTSSLGLPDELLEDGDGEAVEVPKPVRKGSGGKSSKDKVLKTTPMIWTTPLGMPVVQPYRDTTVKEVYTPMQSVTLRRIDDTCEINPRKQSSAFPPNFVHSLDASHMILTAIACNSAKIRFASVHDSFWTHAADSDTLAQLLRQTFVRLHSTDILNRLAREVTDRVSNNRIAVDVSLTPEQVKQWKEAKGLKRGSKTIRAWLKVELPPVPERGDFGVDVVQDSKYFFH</sequence>
<reference evidence="12 13" key="1">
    <citation type="journal article" date="2019" name="Sci. Rep.">
        <title>Comparative genomics of chytrid fungi reveal insights into the obligate biotrophic and pathogenic lifestyle of Synchytrium endobioticum.</title>
        <authorList>
            <person name="van de Vossenberg B.T.L.H."/>
            <person name="Warris S."/>
            <person name="Nguyen H.D.T."/>
            <person name="van Gent-Pelzer M.P.E."/>
            <person name="Joly D.L."/>
            <person name="van de Geest H.C."/>
            <person name="Bonants P.J.M."/>
            <person name="Smith D.S."/>
            <person name="Levesque C.A."/>
            <person name="van der Lee T.A.J."/>
        </authorList>
    </citation>
    <scope>NUCLEOTIDE SEQUENCE [LARGE SCALE GENOMIC DNA]</scope>
    <source>
        <strain evidence="12 13">JEL517</strain>
    </source>
</reference>